<name>A0A0D1UXH7_ANEMI</name>
<dbReference type="InterPro" id="IPR003787">
    <property type="entry name" value="Sulphur_relay_DsrE/F-like"/>
</dbReference>
<dbReference type="Gene3D" id="3.40.1260.10">
    <property type="entry name" value="DsrEFH-like"/>
    <property type="match status" value="1"/>
</dbReference>
<dbReference type="AlphaFoldDB" id="A0A0D1UXH7"/>
<evidence type="ECO:0000313" key="4">
    <source>
        <dbReference type="Proteomes" id="UP000182836"/>
    </source>
</evidence>
<dbReference type="Proteomes" id="UP000182836">
    <property type="component" value="Unassembled WGS sequence"/>
</dbReference>
<dbReference type="GO" id="GO:0016740">
    <property type="term" value="F:transferase activity"/>
    <property type="evidence" value="ECO:0007669"/>
    <property type="project" value="UniProtKB-KW"/>
</dbReference>
<reference evidence="2 4" key="2">
    <citation type="submission" date="2016-10" db="EMBL/GenBank/DDBJ databases">
        <authorList>
            <person name="de Groot N.N."/>
        </authorList>
    </citation>
    <scope>NUCLEOTIDE SEQUENCE [LARGE SCALE GENOMIC DNA]</scope>
    <source>
        <strain evidence="2 4">DSM 2895</strain>
    </source>
</reference>
<gene>
    <name evidence="1" type="ORF">AF333_23220</name>
    <name evidence="2" type="ORF">SAMN04487909_101114</name>
</gene>
<dbReference type="GeneID" id="42308039"/>
<evidence type="ECO:0000313" key="2">
    <source>
        <dbReference type="EMBL" id="SDH97979.1"/>
    </source>
</evidence>
<dbReference type="Pfam" id="PF02635">
    <property type="entry name" value="DsrE"/>
    <property type="match status" value="1"/>
</dbReference>
<dbReference type="InterPro" id="IPR027396">
    <property type="entry name" value="DsrEFH-like"/>
</dbReference>
<dbReference type="RefSeq" id="WP_043067840.1">
    <property type="nucleotide sequence ID" value="NZ_BJOA01000026.1"/>
</dbReference>
<dbReference type="PATRIC" id="fig|47500.8.peg.3175"/>
<keyword evidence="3" id="KW-1185">Reference proteome</keyword>
<proteinExistence type="predicted"/>
<dbReference type="STRING" id="47500.AF333_23220"/>
<organism evidence="1 3">
    <name type="scientific">Aneurinibacillus migulanus</name>
    <name type="common">Bacillus migulanus</name>
    <dbReference type="NCBI Taxonomy" id="47500"/>
    <lineage>
        <taxon>Bacteria</taxon>
        <taxon>Bacillati</taxon>
        <taxon>Bacillota</taxon>
        <taxon>Bacilli</taxon>
        <taxon>Bacillales</taxon>
        <taxon>Paenibacillaceae</taxon>
        <taxon>Aneurinibacillus group</taxon>
        <taxon>Aneurinibacillus</taxon>
    </lineage>
</organism>
<protein>
    <submittedName>
        <fullName evidence="2">Sulfur relay (Sulfurtransferase) complex TusC component, DsrF/TusC family</fullName>
    </submittedName>
</protein>
<evidence type="ECO:0000313" key="1">
    <source>
        <dbReference type="EMBL" id="KON97908.1"/>
    </source>
</evidence>
<dbReference type="Proteomes" id="UP000037269">
    <property type="component" value="Unassembled WGS sequence"/>
</dbReference>
<dbReference type="EMBL" id="FNED01000001">
    <property type="protein sequence ID" value="SDH97979.1"/>
    <property type="molecule type" value="Genomic_DNA"/>
</dbReference>
<keyword evidence="2" id="KW-0808">Transferase</keyword>
<sequence>MAKSVAVIIEHSPMNTHRTSEGLRMSVGLVLGKHDVQVLLFGEAAPAALPTTPALVSAHELQKHIKALVMLKRRVIAEAEALNTLGLTESELLKGVERMSRTEMIRLVREADAVFRY</sequence>
<accession>A0A0D1UXH7</accession>
<dbReference type="EMBL" id="LGUG01000004">
    <property type="protein sequence ID" value="KON97908.1"/>
    <property type="molecule type" value="Genomic_DNA"/>
</dbReference>
<reference evidence="1 3" key="1">
    <citation type="submission" date="2015-07" db="EMBL/GenBank/DDBJ databases">
        <title>Fjat-14205 dsm 2895.</title>
        <authorList>
            <person name="Liu B."/>
            <person name="Wang J."/>
            <person name="Zhu Y."/>
            <person name="Liu G."/>
            <person name="Chen Q."/>
            <person name="Chen Z."/>
            <person name="Lan J."/>
            <person name="Che J."/>
            <person name="Ge C."/>
            <person name="Shi H."/>
            <person name="Pan Z."/>
            <person name="Liu X."/>
        </authorList>
    </citation>
    <scope>NUCLEOTIDE SEQUENCE [LARGE SCALE GENOMIC DNA]</scope>
    <source>
        <strain evidence="1 3">DSM 2895</strain>
    </source>
</reference>
<evidence type="ECO:0000313" key="3">
    <source>
        <dbReference type="Proteomes" id="UP000037269"/>
    </source>
</evidence>
<dbReference type="SUPFAM" id="SSF75169">
    <property type="entry name" value="DsrEFH-like"/>
    <property type="match status" value="1"/>
</dbReference>